<evidence type="ECO:0000256" key="4">
    <source>
        <dbReference type="ARBA" id="ARBA00022692"/>
    </source>
</evidence>
<sequence>MEKGTAGALLLASGVERHQRHLLLLAGESASAAAACACEWDGESGGCGSRPRPRPRPRPRAPGAAAARDEMSSAYTSSSEPPGTGWTEGPWGRGANGSSTPPTTLLASVAAAAGLVASALPGAGPGPGPGPAAQDDAWANASASALGLGLVHANATRNETLPSAPAFCEGWEAVQNNLFQVANLFYCIAFLVPRHFKQSVLLYRFLLVLGALLTAVWASFHLCAFDVFLWNVGLLVVNAGHTAALVVRFLPPALSPDLTELYLKVFRPLKVSKKAFKELAREAAVLTLEAGDTYAVEEQTPADERLSILLKGRLAVSCDGTHLHHINIHQFVDSPEWEANHDTSENTFQVTISAEEESVYLCWPRMKLSRVLRHRPQVRIVLDTLIGKDITHKLYSLNEQMHGNDRARAARSDHWRRSMARSVSVDAVHTGLRGHVRSTAFKSARRERASSAAQQGEDARDVLQSPVRPGQAQCWIPLVANHFPVTSPFTDAQGQPQPLTAAVANAPPGMAAVSGVGMPLATLPAGVPVPVSGVPGMGLQVPSSMALVPVPVIVPVLAPPPTLHQARSRSMRRAGAATAAGVGAGVGVGVGAGAGAAAGGVKFEATP</sequence>
<feature type="transmembrane region" description="Helical" evidence="8">
    <location>
        <begin position="201"/>
        <end position="222"/>
    </location>
</feature>
<dbReference type="GO" id="GO:0042391">
    <property type="term" value="P:regulation of membrane potential"/>
    <property type="evidence" value="ECO:0007669"/>
    <property type="project" value="TreeGrafter"/>
</dbReference>
<comment type="subcellular location">
    <subcellularLocation>
        <location evidence="2">Cell membrane</location>
    </subcellularLocation>
    <subcellularLocation>
        <location evidence="1">Membrane</location>
        <topology evidence="1">Multi-pass membrane protein</topology>
    </subcellularLocation>
</comment>
<evidence type="ECO:0000256" key="7">
    <source>
        <dbReference type="SAM" id="MobiDB-lite"/>
    </source>
</evidence>
<dbReference type="InterPro" id="IPR006916">
    <property type="entry name" value="POPDC1-3"/>
</dbReference>
<dbReference type="Proteomes" id="UP001219518">
    <property type="component" value="Unassembled WGS sequence"/>
</dbReference>
<evidence type="ECO:0000259" key="9">
    <source>
        <dbReference type="Pfam" id="PF04831"/>
    </source>
</evidence>
<feature type="region of interest" description="Disordered" evidence="7">
    <location>
        <begin position="42"/>
        <end position="103"/>
    </location>
</feature>
<evidence type="ECO:0000256" key="8">
    <source>
        <dbReference type="SAM" id="Phobius"/>
    </source>
</evidence>
<evidence type="ECO:0000256" key="1">
    <source>
        <dbReference type="ARBA" id="ARBA00004141"/>
    </source>
</evidence>
<evidence type="ECO:0000256" key="6">
    <source>
        <dbReference type="ARBA" id="ARBA00023136"/>
    </source>
</evidence>
<name>A0AAE1H0F5_9NEOP</name>
<accession>A0AAE1H0F5</accession>
<reference evidence="10" key="1">
    <citation type="submission" date="2021-07" db="EMBL/GenBank/DDBJ databases">
        <authorList>
            <person name="Catto M.A."/>
            <person name="Jacobson A."/>
            <person name="Kennedy G."/>
            <person name="Labadie P."/>
            <person name="Hunt B.G."/>
            <person name="Srinivasan R."/>
        </authorList>
    </citation>
    <scope>NUCLEOTIDE SEQUENCE</scope>
    <source>
        <strain evidence="10">PL_HMW_Pooled</strain>
        <tissue evidence="10">Head</tissue>
    </source>
</reference>
<proteinExistence type="predicted"/>
<dbReference type="PANTHER" id="PTHR12101:SF17">
    <property type="entry name" value="BLOOD VESSEL EPICARDIAL SUBSTANCE"/>
    <property type="match status" value="1"/>
</dbReference>
<keyword evidence="4 8" id="KW-0812">Transmembrane</keyword>
<dbReference type="AlphaFoldDB" id="A0AAE1H0F5"/>
<evidence type="ECO:0000256" key="2">
    <source>
        <dbReference type="ARBA" id="ARBA00004236"/>
    </source>
</evidence>
<keyword evidence="5 8" id="KW-1133">Transmembrane helix</keyword>
<protein>
    <submittedName>
        <fullName evidence="10">Blood vessel epicardial substance</fullName>
    </submittedName>
</protein>
<dbReference type="GO" id="GO:0051146">
    <property type="term" value="P:striated muscle cell differentiation"/>
    <property type="evidence" value="ECO:0007669"/>
    <property type="project" value="TreeGrafter"/>
</dbReference>
<feature type="non-terminal residue" evidence="10">
    <location>
        <position position="1"/>
    </location>
</feature>
<dbReference type="GO" id="GO:0042383">
    <property type="term" value="C:sarcolemma"/>
    <property type="evidence" value="ECO:0007669"/>
    <property type="project" value="TreeGrafter"/>
</dbReference>
<evidence type="ECO:0000256" key="5">
    <source>
        <dbReference type="ARBA" id="ARBA00022989"/>
    </source>
</evidence>
<organism evidence="10 11">
    <name type="scientific">Frankliniella fusca</name>
    <dbReference type="NCBI Taxonomy" id="407009"/>
    <lineage>
        <taxon>Eukaryota</taxon>
        <taxon>Metazoa</taxon>
        <taxon>Ecdysozoa</taxon>
        <taxon>Arthropoda</taxon>
        <taxon>Hexapoda</taxon>
        <taxon>Insecta</taxon>
        <taxon>Pterygota</taxon>
        <taxon>Neoptera</taxon>
        <taxon>Paraneoptera</taxon>
        <taxon>Thysanoptera</taxon>
        <taxon>Terebrantia</taxon>
        <taxon>Thripoidea</taxon>
        <taxon>Thripidae</taxon>
        <taxon>Frankliniella</taxon>
    </lineage>
</organism>
<dbReference type="GO" id="GO:0030552">
    <property type="term" value="F:cAMP binding"/>
    <property type="evidence" value="ECO:0007669"/>
    <property type="project" value="TreeGrafter"/>
</dbReference>
<feature type="compositionally biased region" description="Low complexity" evidence="7">
    <location>
        <begin position="80"/>
        <end position="90"/>
    </location>
</feature>
<evidence type="ECO:0000313" key="10">
    <source>
        <dbReference type="EMBL" id="KAK3912482.1"/>
    </source>
</evidence>
<dbReference type="PANTHER" id="PTHR12101">
    <property type="entry name" value="POPEYE DOMAIN CONTAINING PROTEIN"/>
    <property type="match status" value="1"/>
</dbReference>
<comment type="caution">
    <text evidence="10">The sequence shown here is derived from an EMBL/GenBank/DDBJ whole genome shotgun (WGS) entry which is preliminary data.</text>
</comment>
<keyword evidence="3" id="KW-1003">Cell membrane</keyword>
<dbReference type="GO" id="GO:0007507">
    <property type="term" value="P:heart development"/>
    <property type="evidence" value="ECO:0007669"/>
    <property type="project" value="TreeGrafter"/>
</dbReference>
<keyword evidence="6 8" id="KW-0472">Membrane</keyword>
<evidence type="ECO:0000256" key="3">
    <source>
        <dbReference type="ARBA" id="ARBA00022475"/>
    </source>
</evidence>
<evidence type="ECO:0000313" key="11">
    <source>
        <dbReference type="Proteomes" id="UP001219518"/>
    </source>
</evidence>
<dbReference type="Pfam" id="PF04831">
    <property type="entry name" value="POPDC1-3"/>
    <property type="match status" value="1"/>
</dbReference>
<keyword evidence="11" id="KW-1185">Reference proteome</keyword>
<gene>
    <name evidence="10" type="ORF">KUF71_022053</name>
</gene>
<feature type="transmembrane region" description="Helical" evidence="8">
    <location>
        <begin position="228"/>
        <end position="250"/>
    </location>
</feature>
<dbReference type="InterPro" id="IPR055272">
    <property type="entry name" value="POPDC1-3_dom"/>
</dbReference>
<dbReference type="EMBL" id="JAHWGI010000293">
    <property type="protein sequence ID" value="KAK3912482.1"/>
    <property type="molecule type" value="Genomic_DNA"/>
</dbReference>
<reference evidence="10" key="2">
    <citation type="journal article" date="2023" name="BMC Genomics">
        <title>Pest status, molecular evolution, and epigenetic factors derived from the genome assembly of Frankliniella fusca, a thysanopteran phytovirus vector.</title>
        <authorList>
            <person name="Catto M.A."/>
            <person name="Labadie P.E."/>
            <person name="Jacobson A.L."/>
            <person name="Kennedy G.G."/>
            <person name="Srinivasan R."/>
            <person name="Hunt B.G."/>
        </authorList>
    </citation>
    <scope>NUCLEOTIDE SEQUENCE</scope>
    <source>
        <strain evidence="10">PL_HMW_Pooled</strain>
    </source>
</reference>
<feature type="domain" description="POPDC1-3" evidence="9">
    <location>
        <begin position="175"/>
        <end position="400"/>
    </location>
</feature>
<feature type="region of interest" description="Disordered" evidence="7">
    <location>
        <begin position="437"/>
        <end position="463"/>
    </location>
</feature>